<dbReference type="EMBL" id="JBHTJT010000034">
    <property type="protein sequence ID" value="MFD0981156.1"/>
    <property type="molecule type" value="Genomic_DNA"/>
</dbReference>
<dbReference type="RefSeq" id="WP_386075981.1">
    <property type="nucleotide sequence ID" value="NZ_JBHTJT010000034.1"/>
</dbReference>
<comment type="caution">
    <text evidence="1">The sequence shown here is derived from an EMBL/GenBank/DDBJ whole genome shotgun (WGS) entry which is preliminary data.</text>
</comment>
<gene>
    <name evidence="1" type="ORF">ACFQ2S_16060</name>
</gene>
<keyword evidence="2" id="KW-1185">Reference proteome</keyword>
<protein>
    <submittedName>
        <fullName evidence="1">VCBS domain-containing protein</fullName>
    </submittedName>
</protein>
<proteinExistence type="predicted"/>
<dbReference type="InterPro" id="IPR010221">
    <property type="entry name" value="VCBS_dom"/>
</dbReference>
<dbReference type="NCBIfam" id="TIGR01965">
    <property type="entry name" value="VCBS_repeat"/>
    <property type="match status" value="1"/>
</dbReference>
<reference evidence="2" key="1">
    <citation type="journal article" date="2019" name="Int. J. Syst. Evol. Microbiol.">
        <title>The Global Catalogue of Microorganisms (GCM) 10K type strain sequencing project: providing services to taxonomists for standard genome sequencing and annotation.</title>
        <authorList>
            <consortium name="The Broad Institute Genomics Platform"/>
            <consortium name="The Broad Institute Genome Sequencing Center for Infectious Disease"/>
            <person name="Wu L."/>
            <person name="Ma J."/>
        </authorList>
    </citation>
    <scope>NUCLEOTIDE SEQUENCE [LARGE SCALE GENOMIC DNA]</scope>
    <source>
        <strain evidence="2">CCUG 60524</strain>
    </source>
</reference>
<dbReference type="Proteomes" id="UP001597108">
    <property type="component" value="Unassembled WGS sequence"/>
</dbReference>
<organism evidence="1 2">
    <name type="scientific">Tropicimonas aquimaris</name>
    <dbReference type="NCBI Taxonomy" id="914152"/>
    <lineage>
        <taxon>Bacteria</taxon>
        <taxon>Pseudomonadati</taxon>
        <taxon>Pseudomonadota</taxon>
        <taxon>Alphaproteobacteria</taxon>
        <taxon>Rhodobacterales</taxon>
        <taxon>Roseobacteraceae</taxon>
        <taxon>Tropicimonas</taxon>
    </lineage>
</organism>
<accession>A0ABW3IU63</accession>
<sequence length="477" mass="50758">MYFPRFLSWLRTILDDFGLISDCDGDDDVERDGPIEIHFATTEDDSVVFDYLEPLHSVDDDLSLASIEQPVEGGVVSLIGDNEVKFSPGDDFNYLAHGETTSVVFFGKAGEEDDGEFEDLVDIRFEVSIEGINDDVRVISGDLAGSVVEQPTQLGVIVDAPDLTMALASPLGSSFNSVFDFETNEPGSEDLVTLSSGANDIYNSGNAGGSGIWSETLAFEFLSRVAGAELIATGAEIEYTDPSSKRTDFAVQIGSETLGVAVVRGIGYLSDLTPDQANELLVDKLSDIQESNENVGDLFGRQILVVFAEDMTAETSLTSALASIDPSLIGGTITLIIRTDGADGSIYFGESLASRSTVLSDADDILMDSGVIAFEDVDLSDVHRVETSFLSTTHTTQLGSMIGAVTDAATGDGVGEVTWQYLVANEVVQFLAEGEAITETYEVSLADDNGSTVVSEVEIEIFGIGDGQAGTMDDFLL</sequence>
<name>A0ABW3IU63_9RHOB</name>
<evidence type="ECO:0000313" key="2">
    <source>
        <dbReference type="Proteomes" id="UP001597108"/>
    </source>
</evidence>
<evidence type="ECO:0000313" key="1">
    <source>
        <dbReference type="EMBL" id="MFD0981156.1"/>
    </source>
</evidence>